<dbReference type="Proteomes" id="UP000179243">
    <property type="component" value="Unassembled WGS sequence"/>
</dbReference>
<sequence>MKDEIAYSITSLRSAHAALSEGIRLAMDELDHDGVIQRFEFTFELLWKTYKLYLDFQGIQADSPRASLKEAFRLGLIGEEALYLDMLEDRNLASHVYKREIAEAIYGRIVSFYKAAIGRALETLEDRFKGE</sequence>
<dbReference type="InterPro" id="IPR010235">
    <property type="entry name" value="HepT"/>
</dbReference>
<name>A0A1F7EZW5_UNCRA</name>
<dbReference type="AlphaFoldDB" id="A0A1F7EZW5"/>
<proteinExistence type="predicted"/>
<dbReference type="SUPFAM" id="SSF81593">
    <property type="entry name" value="Nucleotidyltransferase substrate binding subunit/domain"/>
    <property type="match status" value="1"/>
</dbReference>
<comment type="caution">
    <text evidence="1">The sequence shown here is derived from an EMBL/GenBank/DDBJ whole genome shotgun (WGS) entry which is preliminary data.</text>
</comment>
<gene>
    <name evidence="1" type="ORF">A2519_00150</name>
</gene>
<evidence type="ECO:0000313" key="2">
    <source>
        <dbReference type="Proteomes" id="UP000179243"/>
    </source>
</evidence>
<evidence type="ECO:0000313" key="1">
    <source>
        <dbReference type="EMBL" id="OGJ99901.1"/>
    </source>
</evidence>
<dbReference type="NCBIfam" id="TIGR01987">
    <property type="entry name" value="HI0074"/>
    <property type="match status" value="1"/>
</dbReference>
<dbReference type="EMBL" id="MFYX01000157">
    <property type="protein sequence ID" value="OGJ99901.1"/>
    <property type="molecule type" value="Genomic_DNA"/>
</dbReference>
<organism evidence="1 2">
    <name type="scientific">Candidatus Raymondbacteria bacterium RIFOXYD12_FULL_49_13</name>
    <dbReference type="NCBI Taxonomy" id="1817890"/>
    <lineage>
        <taxon>Bacteria</taxon>
        <taxon>Raymondiibacteriota</taxon>
    </lineage>
</organism>
<dbReference type="Gene3D" id="1.20.120.330">
    <property type="entry name" value="Nucleotidyltransferases domain 2"/>
    <property type="match status" value="1"/>
</dbReference>
<protein>
    <recommendedName>
        <fullName evidence="3">Nucleotidyltransferase</fullName>
    </recommendedName>
</protein>
<dbReference type="Pfam" id="PF08780">
    <property type="entry name" value="NTase_sub_bind"/>
    <property type="match status" value="1"/>
</dbReference>
<reference evidence="1 2" key="1">
    <citation type="journal article" date="2016" name="Nat. Commun.">
        <title>Thousands of microbial genomes shed light on interconnected biogeochemical processes in an aquifer system.</title>
        <authorList>
            <person name="Anantharaman K."/>
            <person name="Brown C.T."/>
            <person name="Hug L.A."/>
            <person name="Sharon I."/>
            <person name="Castelle C.J."/>
            <person name="Probst A.J."/>
            <person name="Thomas B.C."/>
            <person name="Singh A."/>
            <person name="Wilkins M.J."/>
            <person name="Karaoz U."/>
            <person name="Brodie E.L."/>
            <person name="Williams K.H."/>
            <person name="Hubbard S.S."/>
            <person name="Banfield J.F."/>
        </authorList>
    </citation>
    <scope>NUCLEOTIDE SEQUENCE [LARGE SCALE GENOMIC DNA]</scope>
</reference>
<evidence type="ECO:0008006" key="3">
    <source>
        <dbReference type="Google" id="ProtNLM"/>
    </source>
</evidence>
<accession>A0A1F7EZW5</accession>